<evidence type="ECO:0000313" key="1">
    <source>
        <dbReference type="EMBL" id="KKM16386.1"/>
    </source>
</evidence>
<proteinExistence type="predicted"/>
<dbReference type="EMBL" id="LAZR01014686">
    <property type="protein sequence ID" value="KKM16386.1"/>
    <property type="molecule type" value="Genomic_DNA"/>
</dbReference>
<accession>A0A0F9HM58</accession>
<reference evidence="1" key="1">
    <citation type="journal article" date="2015" name="Nature">
        <title>Complex archaea that bridge the gap between prokaryotes and eukaryotes.</title>
        <authorList>
            <person name="Spang A."/>
            <person name="Saw J.H."/>
            <person name="Jorgensen S.L."/>
            <person name="Zaremba-Niedzwiedzka K."/>
            <person name="Martijn J."/>
            <person name="Lind A.E."/>
            <person name="van Eijk R."/>
            <person name="Schleper C."/>
            <person name="Guy L."/>
            <person name="Ettema T.J."/>
        </authorList>
    </citation>
    <scope>NUCLEOTIDE SEQUENCE</scope>
</reference>
<organism evidence="1">
    <name type="scientific">marine sediment metagenome</name>
    <dbReference type="NCBI Taxonomy" id="412755"/>
    <lineage>
        <taxon>unclassified sequences</taxon>
        <taxon>metagenomes</taxon>
        <taxon>ecological metagenomes</taxon>
    </lineage>
</organism>
<name>A0A0F9HM58_9ZZZZ</name>
<dbReference type="AlphaFoldDB" id="A0A0F9HM58"/>
<protein>
    <submittedName>
        <fullName evidence="1">Uncharacterized protein</fullName>
    </submittedName>
</protein>
<comment type="caution">
    <text evidence="1">The sequence shown here is derived from an EMBL/GenBank/DDBJ whole genome shotgun (WGS) entry which is preliminary data.</text>
</comment>
<gene>
    <name evidence="1" type="ORF">LCGC14_1686360</name>
</gene>
<sequence length="74" mass="8758">MEIDNTNCQHHWLIEPPDGSTWLDGRCRKCGAEKQFRSSPAAKKYFVQKFIIIEESVEELAEKEAKEEEEEEEW</sequence>